<sequence length="236" mass="25832">MQIPDNTPSLNYDNQNRYVGVFGVLVIIPCLFYNWAAGIANWLTILLIDYILQMRVVALYSGNRKLARCLVLLFVLEAASKLGIIIHSILYEQVIVGGLAKGATICGGYPPVLAWVPLSWGISLGYGIILMVLALYKAAVLWKESAGFSGLGLVKVLIQDQAIYFLVVIFCTIPRMMVNAIGLRTLLSNIMDAAGSPTLLCILGSRLLIHMKEAGERGVNKGTSYRMRTMSDIAFS</sequence>
<dbReference type="Proteomes" id="UP000308199">
    <property type="component" value="Unassembled WGS sequence"/>
</dbReference>
<feature type="transmembrane region" description="Helical" evidence="1">
    <location>
        <begin position="20"/>
        <end position="48"/>
    </location>
</feature>
<keyword evidence="1" id="KW-1133">Transmembrane helix</keyword>
<feature type="transmembrane region" description="Helical" evidence="1">
    <location>
        <begin position="118"/>
        <end position="142"/>
    </location>
</feature>
<evidence type="ECO:0000256" key="1">
    <source>
        <dbReference type="SAM" id="Phobius"/>
    </source>
</evidence>
<keyword evidence="1" id="KW-0472">Membrane</keyword>
<dbReference type="OrthoDB" id="3349377at2759"/>
<evidence type="ECO:0000313" key="3">
    <source>
        <dbReference type="Proteomes" id="UP000308199"/>
    </source>
</evidence>
<comment type="caution">
    <text evidence="2">The sequence shown here is derived from an EMBL/GenBank/DDBJ whole genome shotgun (WGS) entry which is preliminary data.</text>
</comment>
<feature type="transmembrane region" description="Helical" evidence="1">
    <location>
        <begin position="69"/>
        <end position="90"/>
    </location>
</feature>
<feature type="transmembrane region" description="Helical" evidence="1">
    <location>
        <begin position="163"/>
        <end position="183"/>
    </location>
</feature>
<protein>
    <recommendedName>
        <fullName evidence="4">G-protein coupled receptors family 1 profile domain-containing protein</fullName>
    </recommendedName>
</protein>
<proteinExistence type="predicted"/>
<evidence type="ECO:0008006" key="4">
    <source>
        <dbReference type="Google" id="ProtNLM"/>
    </source>
</evidence>
<gene>
    <name evidence="2" type="ORF">EW145_g4505</name>
</gene>
<evidence type="ECO:0000313" key="2">
    <source>
        <dbReference type="EMBL" id="THH05848.1"/>
    </source>
</evidence>
<accession>A0A4S4L540</accession>
<organism evidence="2 3">
    <name type="scientific">Phellinidium pouzarii</name>
    <dbReference type="NCBI Taxonomy" id="167371"/>
    <lineage>
        <taxon>Eukaryota</taxon>
        <taxon>Fungi</taxon>
        <taxon>Dikarya</taxon>
        <taxon>Basidiomycota</taxon>
        <taxon>Agaricomycotina</taxon>
        <taxon>Agaricomycetes</taxon>
        <taxon>Hymenochaetales</taxon>
        <taxon>Hymenochaetaceae</taxon>
        <taxon>Phellinidium</taxon>
    </lineage>
</organism>
<keyword evidence="3" id="KW-1185">Reference proteome</keyword>
<reference evidence="2 3" key="1">
    <citation type="submission" date="2019-02" db="EMBL/GenBank/DDBJ databases">
        <title>Genome sequencing of the rare red list fungi Phellinidium pouzarii.</title>
        <authorList>
            <person name="Buettner E."/>
            <person name="Kellner H."/>
        </authorList>
    </citation>
    <scope>NUCLEOTIDE SEQUENCE [LARGE SCALE GENOMIC DNA]</scope>
    <source>
        <strain evidence="2 3">DSM 108285</strain>
    </source>
</reference>
<name>A0A4S4L540_9AGAM</name>
<dbReference type="EMBL" id="SGPK01000233">
    <property type="protein sequence ID" value="THH05848.1"/>
    <property type="molecule type" value="Genomic_DNA"/>
</dbReference>
<keyword evidence="1" id="KW-0812">Transmembrane</keyword>
<dbReference type="AlphaFoldDB" id="A0A4S4L540"/>